<comment type="pathway">
    <text evidence="4 18">Cell wall biogenesis; peptidoglycan biosynthesis.</text>
</comment>
<dbReference type="InterPro" id="IPR011761">
    <property type="entry name" value="ATP-grasp"/>
</dbReference>
<dbReference type="Proteomes" id="UP000327424">
    <property type="component" value="Chromosome"/>
</dbReference>
<evidence type="ECO:0000313" key="23">
    <source>
        <dbReference type="EMBL" id="QFI39793.1"/>
    </source>
</evidence>
<dbReference type="SUPFAM" id="SSF52440">
    <property type="entry name" value="PreATP-grasp domain"/>
    <property type="match status" value="1"/>
</dbReference>
<evidence type="ECO:0000256" key="13">
    <source>
        <dbReference type="ARBA" id="ARBA00022984"/>
    </source>
</evidence>
<keyword evidence="11 20" id="KW-0460">Magnesium</keyword>
<comment type="function">
    <text evidence="2 18">Cell wall formation.</text>
</comment>
<accession>A0A5J6WNQ6</accession>
<dbReference type="PROSITE" id="PS00843">
    <property type="entry name" value="DALA_DALA_LIGASE_1"/>
    <property type="match status" value="1"/>
</dbReference>
<evidence type="ECO:0000256" key="17">
    <source>
        <dbReference type="ARBA" id="ARBA00060592"/>
    </source>
</evidence>
<feature type="active site" evidence="19">
    <location>
        <position position="287"/>
    </location>
</feature>
<dbReference type="PANTHER" id="PTHR23132">
    <property type="entry name" value="D-ALANINE--D-ALANINE LIGASE"/>
    <property type="match status" value="1"/>
</dbReference>
<dbReference type="PROSITE" id="PS50975">
    <property type="entry name" value="ATP_GRASP"/>
    <property type="match status" value="1"/>
</dbReference>
<dbReference type="SMART" id="SM01209">
    <property type="entry name" value="GARS_A"/>
    <property type="match status" value="1"/>
</dbReference>
<dbReference type="InterPro" id="IPR000291">
    <property type="entry name" value="D-Ala_lig_Van_CS"/>
</dbReference>
<dbReference type="GO" id="GO:0008716">
    <property type="term" value="F:D-alanine-D-alanine ligase activity"/>
    <property type="evidence" value="ECO:0007669"/>
    <property type="project" value="UniProtKB-UniRule"/>
</dbReference>
<comment type="cofactor">
    <cofactor evidence="20">
        <name>Mg(2+)</name>
        <dbReference type="ChEBI" id="CHEBI:18420"/>
    </cofactor>
    <cofactor evidence="20">
        <name>Mn(2+)</name>
        <dbReference type="ChEBI" id="CHEBI:29035"/>
    </cofactor>
    <text evidence="20">Binds 2 magnesium or manganese ions per subunit.</text>
</comment>
<dbReference type="KEGG" id="mmaa:FR932_19230"/>
<name>A0A5J6WNQ6_MORMI</name>
<evidence type="ECO:0000256" key="5">
    <source>
        <dbReference type="ARBA" id="ARBA00010871"/>
    </source>
</evidence>
<feature type="active site" evidence="19">
    <location>
        <position position="156"/>
    </location>
</feature>
<dbReference type="FunFam" id="3.30.470.20:FF:000008">
    <property type="entry name" value="D-alanine--D-alanine ligase"/>
    <property type="match status" value="1"/>
</dbReference>
<feature type="domain" description="ATP-grasp" evidence="22">
    <location>
        <begin position="110"/>
        <end position="309"/>
    </location>
</feature>
<evidence type="ECO:0000256" key="19">
    <source>
        <dbReference type="PIRSR" id="PIRSR039102-1"/>
    </source>
</evidence>
<dbReference type="Pfam" id="PF01820">
    <property type="entry name" value="Dala_Dala_lig_N"/>
    <property type="match status" value="1"/>
</dbReference>
<organism evidence="23 24">
    <name type="scientific">Moritella marina ATCC 15381</name>
    <dbReference type="NCBI Taxonomy" id="1202962"/>
    <lineage>
        <taxon>Bacteria</taxon>
        <taxon>Pseudomonadati</taxon>
        <taxon>Pseudomonadota</taxon>
        <taxon>Gammaproteobacteria</taxon>
        <taxon>Alteromonadales</taxon>
        <taxon>Moritellaceae</taxon>
        <taxon>Moritella</taxon>
    </lineage>
</organism>
<comment type="catalytic activity">
    <reaction evidence="16 18">
        <text>2 D-alanine + ATP = D-alanyl-D-alanine + ADP + phosphate + H(+)</text>
        <dbReference type="Rhea" id="RHEA:11224"/>
        <dbReference type="ChEBI" id="CHEBI:15378"/>
        <dbReference type="ChEBI" id="CHEBI:30616"/>
        <dbReference type="ChEBI" id="CHEBI:43474"/>
        <dbReference type="ChEBI" id="CHEBI:57416"/>
        <dbReference type="ChEBI" id="CHEBI:57822"/>
        <dbReference type="ChEBI" id="CHEBI:456216"/>
        <dbReference type="EC" id="6.3.2.4"/>
    </reaction>
</comment>
<evidence type="ECO:0000256" key="12">
    <source>
        <dbReference type="ARBA" id="ARBA00022960"/>
    </source>
</evidence>
<feature type="binding site" evidence="20">
    <location>
        <position position="263"/>
    </location>
    <ligand>
        <name>Mg(2+)</name>
        <dbReference type="ChEBI" id="CHEBI:18420"/>
        <label>1</label>
    </ligand>
</feature>
<feature type="binding site" evidence="20">
    <location>
        <position position="276"/>
    </location>
    <ligand>
        <name>Mg(2+)</name>
        <dbReference type="ChEBI" id="CHEBI:18420"/>
        <label>1</label>
    </ligand>
</feature>
<dbReference type="InterPro" id="IPR005905">
    <property type="entry name" value="D_ala_D_ala"/>
</dbReference>
<dbReference type="HAMAP" id="MF_00047">
    <property type="entry name" value="Dala_Dala_lig"/>
    <property type="match status" value="1"/>
</dbReference>
<keyword evidence="14 20" id="KW-0464">Manganese</keyword>
<evidence type="ECO:0000256" key="2">
    <source>
        <dbReference type="ARBA" id="ARBA00003921"/>
    </source>
</evidence>
<dbReference type="GO" id="GO:0009252">
    <property type="term" value="P:peptidoglycan biosynthetic process"/>
    <property type="evidence" value="ECO:0007669"/>
    <property type="project" value="UniProtKB-UniRule"/>
</dbReference>
<dbReference type="NCBIfam" id="NF002378">
    <property type="entry name" value="PRK01372.1"/>
    <property type="match status" value="1"/>
</dbReference>
<evidence type="ECO:0000256" key="15">
    <source>
        <dbReference type="ARBA" id="ARBA00023316"/>
    </source>
</evidence>
<comment type="cofactor">
    <cofactor evidence="1">
        <name>Mn(2+)</name>
        <dbReference type="ChEBI" id="CHEBI:29035"/>
    </cofactor>
</comment>
<keyword evidence="13 18" id="KW-0573">Peptidoglycan synthesis</keyword>
<evidence type="ECO:0000256" key="21">
    <source>
        <dbReference type="PROSITE-ProRule" id="PRU00409"/>
    </source>
</evidence>
<dbReference type="Pfam" id="PF07478">
    <property type="entry name" value="Dala_Dala_lig_C"/>
    <property type="match status" value="1"/>
</dbReference>
<keyword evidence="24" id="KW-1185">Reference proteome</keyword>
<dbReference type="PANTHER" id="PTHR23132:SF23">
    <property type="entry name" value="D-ALANINE--D-ALANINE LIGASE B"/>
    <property type="match status" value="1"/>
</dbReference>
<evidence type="ECO:0000256" key="7">
    <source>
        <dbReference type="ARBA" id="ARBA00022598"/>
    </source>
</evidence>
<evidence type="ECO:0000256" key="16">
    <source>
        <dbReference type="ARBA" id="ARBA00047614"/>
    </source>
</evidence>
<dbReference type="InterPro" id="IPR011095">
    <property type="entry name" value="Dala_Dala_lig_C"/>
</dbReference>
<feature type="binding site" evidence="20">
    <location>
        <position position="276"/>
    </location>
    <ligand>
        <name>Mg(2+)</name>
        <dbReference type="ChEBI" id="CHEBI:18420"/>
        <label>2</label>
    </ligand>
</feature>
<keyword evidence="8 20" id="KW-0479">Metal-binding</keyword>
<dbReference type="NCBIfam" id="TIGR01205">
    <property type="entry name" value="D_ala_D_alaTIGR"/>
    <property type="match status" value="1"/>
</dbReference>
<dbReference type="InterPro" id="IPR013815">
    <property type="entry name" value="ATP_grasp_subdomain_1"/>
</dbReference>
<keyword evidence="15 18" id="KW-0961">Cell wall biogenesis/degradation</keyword>
<dbReference type="Gene3D" id="3.40.50.20">
    <property type="match status" value="1"/>
</dbReference>
<comment type="subcellular location">
    <subcellularLocation>
        <location evidence="3 18">Cytoplasm</location>
    </subcellularLocation>
</comment>
<keyword evidence="10 21" id="KW-0067">ATP-binding</keyword>
<dbReference type="InterPro" id="IPR016185">
    <property type="entry name" value="PreATP-grasp_dom_sf"/>
</dbReference>
<keyword evidence="6 18" id="KW-0963">Cytoplasm</keyword>
<dbReference type="GO" id="GO:0005829">
    <property type="term" value="C:cytosol"/>
    <property type="evidence" value="ECO:0007669"/>
    <property type="project" value="UniProtKB-ARBA"/>
</dbReference>
<feature type="active site" evidence="19">
    <location>
        <position position="24"/>
    </location>
</feature>
<keyword evidence="12 18" id="KW-0133">Cell shape</keyword>
<evidence type="ECO:0000256" key="9">
    <source>
        <dbReference type="ARBA" id="ARBA00022741"/>
    </source>
</evidence>
<comment type="similarity">
    <text evidence="5 18">Belongs to the D-alanine--D-alanine ligase family.</text>
</comment>
<comment type="pathway">
    <text evidence="17">Glycan biosynthesis.</text>
</comment>
<evidence type="ECO:0000256" key="14">
    <source>
        <dbReference type="ARBA" id="ARBA00023211"/>
    </source>
</evidence>
<dbReference type="GO" id="GO:0005524">
    <property type="term" value="F:ATP binding"/>
    <property type="evidence" value="ECO:0007669"/>
    <property type="project" value="UniProtKB-UniRule"/>
</dbReference>
<reference evidence="23 24" key="1">
    <citation type="submission" date="2019-09" db="EMBL/GenBank/DDBJ databases">
        <title>Hybrid Assembly of the complete Genome of the Deep-Sea Bacterium Moritella marina from long Nanopore and Illumina reads.</title>
        <authorList>
            <person name="Magin S."/>
            <person name="Georgoulis A."/>
            <person name="Papadimitriou K."/>
            <person name="Iliakis G."/>
            <person name="Vorgias C.E."/>
        </authorList>
    </citation>
    <scope>NUCLEOTIDE SEQUENCE [LARGE SCALE GENOMIC DNA]</scope>
    <source>
        <strain evidence="23 24">MP-1</strain>
    </source>
</reference>
<dbReference type="GO" id="GO:0046872">
    <property type="term" value="F:metal ion binding"/>
    <property type="evidence" value="ECO:0007669"/>
    <property type="project" value="UniProtKB-KW"/>
</dbReference>
<keyword evidence="7 18" id="KW-0436">Ligase</keyword>
<evidence type="ECO:0000259" key="22">
    <source>
        <dbReference type="PROSITE" id="PS50975"/>
    </source>
</evidence>
<dbReference type="FunFam" id="3.30.1490.20:FF:000007">
    <property type="entry name" value="D-alanine--D-alanine ligase"/>
    <property type="match status" value="1"/>
</dbReference>
<protein>
    <recommendedName>
        <fullName evidence="18">D-alanine--D-alanine ligase</fullName>
        <ecNumber evidence="18">6.3.2.4</ecNumber>
    </recommendedName>
    <alternativeName>
        <fullName evidence="18">D-Ala-D-Ala ligase</fullName>
    </alternativeName>
    <alternativeName>
        <fullName evidence="18">D-alanylalanine synthetase</fullName>
    </alternativeName>
</protein>
<evidence type="ECO:0000256" key="8">
    <source>
        <dbReference type="ARBA" id="ARBA00022723"/>
    </source>
</evidence>
<proteinExistence type="inferred from homology"/>
<evidence type="ECO:0000256" key="11">
    <source>
        <dbReference type="ARBA" id="ARBA00022842"/>
    </source>
</evidence>
<dbReference type="InterPro" id="IPR011127">
    <property type="entry name" value="Dala_Dala_lig_N"/>
</dbReference>
<dbReference type="FunFam" id="3.40.50.20:FF:000013">
    <property type="entry name" value="D-alanine--D-alanine ligase"/>
    <property type="match status" value="1"/>
</dbReference>
<dbReference type="PROSITE" id="PS00844">
    <property type="entry name" value="DALA_DALA_LIGASE_2"/>
    <property type="match status" value="1"/>
</dbReference>
<dbReference type="GO" id="GO:0071555">
    <property type="term" value="P:cell wall organization"/>
    <property type="evidence" value="ECO:0007669"/>
    <property type="project" value="UniProtKB-KW"/>
</dbReference>
<evidence type="ECO:0000256" key="20">
    <source>
        <dbReference type="PIRSR" id="PIRSR039102-3"/>
    </source>
</evidence>
<evidence type="ECO:0000256" key="3">
    <source>
        <dbReference type="ARBA" id="ARBA00004496"/>
    </source>
</evidence>
<evidence type="ECO:0000256" key="10">
    <source>
        <dbReference type="ARBA" id="ARBA00022840"/>
    </source>
</evidence>
<dbReference type="EMBL" id="CP044399">
    <property type="protein sequence ID" value="QFI39793.1"/>
    <property type="molecule type" value="Genomic_DNA"/>
</dbReference>
<evidence type="ECO:0000256" key="18">
    <source>
        <dbReference type="HAMAP-Rule" id="MF_00047"/>
    </source>
</evidence>
<feature type="binding site" evidence="20">
    <location>
        <position position="278"/>
    </location>
    <ligand>
        <name>Mg(2+)</name>
        <dbReference type="ChEBI" id="CHEBI:18420"/>
        <label>2</label>
    </ligand>
</feature>
<gene>
    <name evidence="18" type="primary">ddl</name>
    <name evidence="23" type="ORF">FR932_19230</name>
</gene>
<dbReference type="Gene3D" id="3.30.1490.20">
    <property type="entry name" value="ATP-grasp fold, A domain"/>
    <property type="match status" value="1"/>
</dbReference>
<dbReference type="GO" id="GO:0008360">
    <property type="term" value="P:regulation of cell shape"/>
    <property type="evidence" value="ECO:0007669"/>
    <property type="project" value="UniProtKB-KW"/>
</dbReference>
<evidence type="ECO:0000313" key="24">
    <source>
        <dbReference type="Proteomes" id="UP000327424"/>
    </source>
</evidence>
<dbReference type="PIRSF" id="PIRSF039102">
    <property type="entry name" value="Ddl/VanB"/>
    <property type="match status" value="1"/>
</dbReference>
<dbReference type="OrthoDB" id="9813261at2"/>
<sequence length="312" mass="33488">MEEVIMSATNTKKVAVLFGGHSAEREVSLKSGAAVTAGLLRAGVDAHALDTAEYDVHQLRRDGFTHAFIALHGRGGEDGVMQGALELLAIPYTGSRVLGAALAMDKIRTKQIWQAQGLPTALYRIVTPADFSADIANNIIAELGSPAIIKPAKEGSSIGMAKVHNVAELEAAVTAAFVYDNEILIEQWIEGPEFTVAILGDEVLPVIQLKTPNTFYDYQAKYQSNTTEYLCPAPITDAQRQQLQDYALQAFQAVAAEGWGRVDAMLDAQGQFQLLEVNTVPGMTEKSLVPMAANAAGYDFESLVSKVLALAH</sequence>
<evidence type="ECO:0000256" key="4">
    <source>
        <dbReference type="ARBA" id="ARBA00004752"/>
    </source>
</evidence>
<dbReference type="UniPathway" id="UPA00219"/>
<evidence type="ECO:0000256" key="6">
    <source>
        <dbReference type="ARBA" id="ARBA00022490"/>
    </source>
</evidence>
<dbReference type="Gene3D" id="3.30.470.20">
    <property type="entry name" value="ATP-grasp fold, B domain"/>
    <property type="match status" value="1"/>
</dbReference>
<keyword evidence="9 21" id="KW-0547">Nucleotide-binding</keyword>
<dbReference type="SUPFAM" id="SSF56059">
    <property type="entry name" value="Glutathione synthetase ATP-binding domain-like"/>
    <property type="match status" value="1"/>
</dbReference>
<dbReference type="EC" id="6.3.2.4" evidence="18"/>
<evidence type="ECO:0000256" key="1">
    <source>
        <dbReference type="ARBA" id="ARBA00001936"/>
    </source>
</evidence>
<dbReference type="AlphaFoldDB" id="A0A5J6WNQ6"/>
<dbReference type="RefSeq" id="WP_019442609.1">
    <property type="nucleotide sequence ID" value="NZ_ALOE01000033.1"/>
</dbReference>